<dbReference type="OrthoDB" id="9785474at2"/>
<feature type="domain" description="Hemerythrin-like" evidence="1">
    <location>
        <begin position="5"/>
        <end position="138"/>
    </location>
</feature>
<protein>
    <submittedName>
        <fullName evidence="2">Hemerythrin-like domain-containing protein</fullName>
    </submittedName>
</protein>
<gene>
    <name evidence="2" type="ORF">C8D99_1357</name>
</gene>
<dbReference type="CDD" id="cd12108">
    <property type="entry name" value="Hr-like"/>
    <property type="match status" value="1"/>
</dbReference>
<dbReference type="PANTHER" id="PTHR39966:SF1">
    <property type="entry name" value="HEMERYTHRIN-LIKE DOMAIN-CONTAINING PROTEIN"/>
    <property type="match status" value="1"/>
</dbReference>
<dbReference type="GO" id="GO:0005886">
    <property type="term" value="C:plasma membrane"/>
    <property type="evidence" value="ECO:0007669"/>
    <property type="project" value="TreeGrafter"/>
</dbReference>
<reference evidence="2 3" key="1">
    <citation type="submission" date="2019-03" db="EMBL/GenBank/DDBJ databases">
        <title>Genomic Encyclopedia of Type Strains, Phase IV (KMG-IV): sequencing the most valuable type-strain genomes for metagenomic binning, comparative biology and taxonomic classification.</title>
        <authorList>
            <person name="Goeker M."/>
        </authorList>
    </citation>
    <scope>NUCLEOTIDE SEQUENCE [LARGE SCALE GENOMIC DNA]</scope>
    <source>
        <strain evidence="2 3">DSM 25964</strain>
    </source>
</reference>
<dbReference type="PANTHER" id="PTHR39966">
    <property type="entry name" value="BLL2471 PROTEIN-RELATED"/>
    <property type="match status" value="1"/>
</dbReference>
<proteinExistence type="predicted"/>
<dbReference type="RefSeq" id="WP_133959215.1">
    <property type="nucleotide sequence ID" value="NZ_SORI01000035.1"/>
</dbReference>
<dbReference type="Gene3D" id="1.20.120.520">
    <property type="entry name" value="nmb1532 protein domain like"/>
    <property type="match status" value="1"/>
</dbReference>
<evidence type="ECO:0000313" key="2">
    <source>
        <dbReference type="EMBL" id="TDY52604.1"/>
    </source>
</evidence>
<dbReference type="EMBL" id="SORI01000035">
    <property type="protein sequence ID" value="TDY52604.1"/>
    <property type="molecule type" value="Genomic_DNA"/>
</dbReference>
<accession>A0A4R8M0D8</accession>
<dbReference type="Proteomes" id="UP000295066">
    <property type="component" value="Unassembled WGS sequence"/>
</dbReference>
<evidence type="ECO:0000259" key="1">
    <source>
        <dbReference type="Pfam" id="PF01814"/>
    </source>
</evidence>
<sequence length="184" mass="20566">MKSADELRNEHRGIEVMLDILDGAAEKLRGGAPADFGHLDGMTEFLSVFADKCHHGKEEDFLFPALEAAGIPNEGGPIGVMLSEHRKGREFIAGMKRGIEAMKAGDRGGVSLFAENAAEYTSLLRQHIQKEDNVLFVMAEQRLGAAKDEELFRGFERVEEERIGKGKHEEFHALLDRLQEIYTR</sequence>
<name>A0A4R8M0D8_9BACT</name>
<dbReference type="AlphaFoldDB" id="A0A4R8M0D8"/>
<dbReference type="InterPro" id="IPR012312">
    <property type="entry name" value="Hemerythrin-like"/>
</dbReference>
<dbReference type="Pfam" id="PF01814">
    <property type="entry name" value="Hemerythrin"/>
    <property type="match status" value="1"/>
</dbReference>
<evidence type="ECO:0000313" key="3">
    <source>
        <dbReference type="Proteomes" id="UP000295066"/>
    </source>
</evidence>
<organism evidence="2 3">
    <name type="scientific">Aminivibrio pyruvatiphilus</name>
    <dbReference type="NCBI Taxonomy" id="1005740"/>
    <lineage>
        <taxon>Bacteria</taxon>
        <taxon>Thermotogati</taxon>
        <taxon>Synergistota</taxon>
        <taxon>Synergistia</taxon>
        <taxon>Synergistales</taxon>
        <taxon>Aminobacteriaceae</taxon>
        <taxon>Aminivibrio</taxon>
    </lineage>
</organism>
<keyword evidence="3" id="KW-1185">Reference proteome</keyword>
<comment type="caution">
    <text evidence="2">The sequence shown here is derived from an EMBL/GenBank/DDBJ whole genome shotgun (WGS) entry which is preliminary data.</text>
</comment>